<dbReference type="AlphaFoldDB" id="A0A7J8HGX3"/>
<comment type="caution">
    <text evidence="2">The sequence shown here is derived from an EMBL/GenBank/DDBJ whole genome shotgun (WGS) entry which is preliminary data.</text>
</comment>
<dbReference type="EMBL" id="JACASF010000006">
    <property type="protein sequence ID" value="KAF6471547.1"/>
    <property type="molecule type" value="Genomic_DNA"/>
</dbReference>
<proteinExistence type="predicted"/>
<evidence type="ECO:0000313" key="3">
    <source>
        <dbReference type="Proteomes" id="UP000550707"/>
    </source>
</evidence>
<feature type="compositionally biased region" description="Basic and acidic residues" evidence="1">
    <location>
        <begin position="80"/>
        <end position="107"/>
    </location>
</feature>
<protein>
    <submittedName>
        <fullName evidence="2">Uncharacterized protein</fullName>
    </submittedName>
</protein>
<evidence type="ECO:0000313" key="2">
    <source>
        <dbReference type="EMBL" id="KAF6471547.1"/>
    </source>
</evidence>
<gene>
    <name evidence="2" type="ORF">HJG59_010938</name>
</gene>
<evidence type="ECO:0000256" key="1">
    <source>
        <dbReference type="SAM" id="MobiDB-lite"/>
    </source>
</evidence>
<organism evidence="2 3">
    <name type="scientific">Molossus molossus</name>
    <name type="common">Pallas' mastiff bat</name>
    <name type="synonym">Vespertilio molossus</name>
    <dbReference type="NCBI Taxonomy" id="27622"/>
    <lineage>
        <taxon>Eukaryota</taxon>
        <taxon>Metazoa</taxon>
        <taxon>Chordata</taxon>
        <taxon>Craniata</taxon>
        <taxon>Vertebrata</taxon>
        <taxon>Euteleostomi</taxon>
        <taxon>Mammalia</taxon>
        <taxon>Eutheria</taxon>
        <taxon>Laurasiatheria</taxon>
        <taxon>Chiroptera</taxon>
        <taxon>Yangochiroptera</taxon>
        <taxon>Molossidae</taxon>
        <taxon>Molossus</taxon>
    </lineage>
</organism>
<dbReference type="Proteomes" id="UP000550707">
    <property type="component" value="Unassembled WGS sequence"/>
</dbReference>
<reference evidence="2 3" key="1">
    <citation type="journal article" date="2020" name="Nature">
        <title>Six reference-quality genomes reveal evolution of bat adaptations.</title>
        <authorList>
            <person name="Jebb D."/>
            <person name="Huang Z."/>
            <person name="Pippel M."/>
            <person name="Hughes G.M."/>
            <person name="Lavrichenko K."/>
            <person name="Devanna P."/>
            <person name="Winkler S."/>
            <person name="Jermiin L.S."/>
            <person name="Skirmuntt E.C."/>
            <person name="Katzourakis A."/>
            <person name="Burkitt-Gray L."/>
            <person name="Ray D.A."/>
            <person name="Sullivan K.A.M."/>
            <person name="Roscito J.G."/>
            <person name="Kirilenko B.M."/>
            <person name="Davalos L.M."/>
            <person name="Corthals A.P."/>
            <person name="Power M.L."/>
            <person name="Jones G."/>
            <person name="Ransome R.D."/>
            <person name="Dechmann D.K.N."/>
            <person name="Locatelli A.G."/>
            <person name="Puechmaille S.J."/>
            <person name="Fedrigo O."/>
            <person name="Jarvis E.D."/>
            <person name="Hiller M."/>
            <person name="Vernes S.C."/>
            <person name="Myers E.W."/>
            <person name="Teeling E.C."/>
        </authorList>
    </citation>
    <scope>NUCLEOTIDE SEQUENCE [LARGE SCALE GENOMIC DNA]</scope>
    <source>
        <strain evidence="2">MMolMol1</strain>
        <tissue evidence="2">Muscle</tissue>
    </source>
</reference>
<sequence>MCRKQVTSPASGKTNVRTCVEPCRVSGSGWCHGVGSLGPALEDWQPVTEERCDARSFSGASAWPRDRAGPEGSGSVAQRAEARVESGTRRRSEPGGGEAESRGKKQWPDYSPASGAGGWFVPENVRRSARSEPRSGEKGAGEGAQAGGLRGVHTMASSLFVSPIETGGQGRLA</sequence>
<name>A0A7J8HGX3_MOLMO</name>
<accession>A0A7J8HGX3</accession>
<feature type="region of interest" description="Disordered" evidence="1">
    <location>
        <begin position="52"/>
        <end position="151"/>
    </location>
</feature>
<feature type="compositionally biased region" description="Gly residues" evidence="1">
    <location>
        <begin position="141"/>
        <end position="150"/>
    </location>
</feature>
<keyword evidence="3" id="KW-1185">Reference proteome</keyword>
<dbReference type="InParanoid" id="A0A7J8HGX3"/>
<feature type="compositionally biased region" description="Basic and acidic residues" evidence="1">
    <location>
        <begin position="124"/>
        <end position="140"/>
    </location>
</feature>